<sequence>IIEEQKNISIQNAQLTKLKRHVEAQSRLAAKKQKLLEEGIVKKYNTPEKPS</sequence>
<dbReference type="Proteomes" id="UP000789375">
    <property type="component" value="Unassembled WGS sequence"/>
</dbReference>
<dbReference type="EMBL" id="CAJVPP010014280">
    <property type="protein sequence ID" value="CAG8723650.1"/>
    <property type="molecule type" value="Genomic_DNA"/>
</dbReference>
<reference evidence="1" key="1">
    <citation type="submission" date="2021-06" db="EMBL/GenBank/DDBJ databases">
        <authorList>
            <person name="Kallberg Y."/>
            <person name="Tangrot J."/>
            <person name="Rosling A."/>
        </authorList>
    </citation>
    <scope>NUCLEOTIDE SEQUENCE</scope>
    <source>
        <strain evidence="1">87-6 pot B 2015</strain>
    </source>
</reference>
<gene>
    <name evidence="1" type="ORF">FMOSSE_LOCUS15180</name>
</gene>
<feature type="non-terminal residue" evidence="1">
    <location>
        <position position="1"/>
    </location>
</feature>
<proteinExistence type="predicted"/>
<feature type="non-terminal residue" evidence="1">
    <location>
        <position position="51"/>
    </location>
</feature>
<keyword evidence="2" id="KW-1185">Reference proteome</keyword>
<dbReference type="AlphaFoldDB" id="A0A9N9I6F5"/>
<accession>A0A9N9I6F5</accession>
<comment type="caution">
    <text evidence="1">The sequence shown here is derived from an EMBL/GenBank/DDBJ whole genome shotgun (WGS) entry which is preliminary data.</text>
</comment>
<organism evidence="1 2">
    <name type="scientific">Funneliformis mosseae</name>
    <name type="common">Endomycorrhizal fungus</name>
    <name type="synonym">Glomus mosseae</name>
    <dbReference type="NCBI Taxonomy" id="27381"/>
    <lineage>
        <taxon>Eukaryota</taxon>
        <taxon>Fungi</taxon>
        <taxon>Fungi incertae sedis</taxon>
        <taxon>Mucoromycota</taxon>
        <taxon>Glomeromycotina</taxon>
        <taxon>Glomeromycetes</taxon>
        <taxon>Glomerales</taxon>
        <taxon>Glomeraceae</taxon>
        <taxon>Funneliformis</taxon>
    </lineage>
</organism>
<evidence type="ECO:0000313" key="2">
    <source>
        <dbReference type="Proteomes" id="UP000789375"/>
    </source>
</evidence>
<evidence type="ECO:0000313" key="1">
    <source>
        <dbReference type="EMBL" id="CAG8723650.1"/>
    </source>
</evidence>
<name>A0A9N9I6F5_FUNMO</name>
<protein>
    <submittedName>
        <fullName evidence="1">1955_t:CDS:1</fullName>
    </submittedName>
</protein>